<name>R7QTL5_CHOCR</name>
<evidence type="ECO:0000313" key="3">
    <source>
        <dbReference type="Proteomes" id="UP000012073"/>
    </source>
</evidence>
<keyword evidence="3" id="KW-1185">Reference proteome</keyword>
<dbReference type="KEGG" id="ccp:CHC_T00007643001"/>
<dbReference type="GeneID" id="17319035"/>
<dbReference type="Proteomes" id="UP000012073">
    <property type="component" value="Unassembled WGS sequence"/>
</dbReference>
<feature type="compositionally biased region" description="Basic residues" evidence="1">
    <location>
        <begin position="242"/>
        <end position="251"/>
    </location>
</feature>
<dbReference type="RefSeq" id="XP_005711322.1">
    <property type="nucleotide sequence ID" value="XM_005711265.1"/>
</dbReference>
<reference evidence="3" key="1">
    <citation type="journal article" date="2013" name="Proc. Natl. Acad. Sci. U.S.A.">
        <title>Genome structure and metabolic features in the red seaweed Chondrus crispus shed light on evolution of the Archaeplastida.</title>
        <authorList>
            <person name="Collen J."/>
            <person name="Porcel B."/>
            <person name="Carre W."/>
            <person name="Ball S.G."/>
            <person name="Chaparro C."/>
            <person name="Tonon T."/>
            <person name="Barbeyron T."/>
            <person name="Michel G."/>
            <person name="Noel B."/>
            <person name="Valentin K."/>
            <person name="Elias M."/>
            <person name="Artiguenave F."/>
            <person name="Arun A."/>
            <person name="Aury J.M."/>
            <person name="Barbosa-Neto J.F."/>
            <person name="Bothwell J.H."/>
            <person name="Bouget F.Y."/>
            <person name="Brillet L."/>
            <person name="Cabello-Hurtado F."/>
            <person name="Capella-Gutierrez S."/>
            <person name="Charrier B."/>
            <person name="Cladiere L."/>
            <person name="Cock J.M."/>
            <person name="Coelho S.M."/>
            <person name="Colleoni C."/>
            <person name="Czjzek M."/>
            <person name="Da Silva C."/>
            <person name="Delage L."/>
            <person name="Denoeud F."/>
            <person name="Deschamps P."/>
            <person name="Dittami S.M."/>
            <person name="Gabaldon T."/>
            <person name="Gachon C.M."/>
            <person name="Groisillier A."/>
            <person name="Herve C."/>
            <person name="Jabbari K."/>
            <person name="Katinka M."/>
            <person name="Kloareg B."/>
            <person name="Kowalczyk N."/>
            <person name="Labadie K."/>
            <person name="Leblanc C."/>
            <person name="Lopez P.J."/>
            <person name="McLachlan D.H."/>
            <person name="Meslet-Cladiere L."/>
            <person name="Moustafa A."/>
            <person name="Nehr Z."/>
            <person name="Nyvall Collen P."/>
            <person name="Panaud O."/>
            <person name="Partensky F."/>
            <person name="Poulain J."/>
            <person name="Rensing S.A."/>
            <person name="Rousvoal S."/>
            <person name="Samson G."/>
            <person name="Symeonidi A."/>
            <person name="Weissenbach J."/>
            <person name="Zambounis A."/>
            <person name="Wincker P."/>
            <person name="Boyen C."/>
        </authorList>
    </citation>
    <scope>NUCLEOTIDE SEQUENCE [LARGE SCALE GENOMIC DNA]</scope>
    <source>
        <strain evidence="3">cv. Stackhouse</strain>
    </source>
</reference>
<feature type="compositionally biased region" description="Polar residues" evidence="1">
    <location>
        <begin position="199"/>
        <end position="208"/>
    </location>
</feature>
<sequence>MYPVNYLVYGTIFSFILYERYNRLSNKQLNENAIFRFIYAATKRKTHLSTFQGLQQLTSELWRSLPSAYTQLPRRFPRRRNRGVVSSSNKSKADAKERSKTRRKVSYLPSSEDEEANDVANRFRSTSRLNQKEVQKRSQEEGRPPERGGFLRMFFGNRENDSDSNDEEEEAPPQRIGGWRMLRAATTDTVVETRRSGRGATTLTNGSHGTREGREAAAARPSIWKWPSGSGKTPIEDEAVGRRHAARRGRS</sequence>
<feature type="region of interest" description="Disordered" evidence="1">
    <location>
        <begin position="76"/>
        <end position="251"/>
    </location>
</feature>
<organism evidence="2 3">
    <name type="scientific">Chondrus crispus</name>
    <name type="common">Carrageen Irish moss</name>
    <name type="synonym">Polymorpha crispa</name>
    <dbReference type="NCBI Taxonomy" id="2769"/>
    <lineage>
        <taxon>Eukaryota</taxon>
        <taxon>Rhodophyta</taxon>
        <taxon>Florideophyceae</taxon>
        <taxon>Rhodymeniophycidae</taxon>
        <taxon>Gigartinales</taxon>
        <taxon>Gigartinaceae</taxon>
        <taxon>Chondrus</taxon>
    </lineage>
</organism>
<accession>R7QTL5</accession>
<feature type="compositionally biased region" description="Acidic residues" evidence="1">
    <location>
        <begin position="162"/>
        <end position="171"/>
    </location>
</feature>
<protein>
    <submittedName>
        <fullName evidence="2">Uncharacterized protein</fullName>
    </submittedName>
</protein>
<proteinExistence type="predicted"/>
<dbReference type="EMBL" id="HG002301">
    <property type="protein sequence ID" value="CDF41028.1"/>
    <property type="molecule type" value="Genomic_DNA"/>
</dbReference>
<dbReference type="AlphaFoldDB" id="R7QTL5"/>
<evidence type="ECO:0000256" key="1">
    <source>
        <dbReference type="SAM" id="MobiDB-lite"/>
    </source>
</evidence>
<evidence type="ECO:0000313" key="2">
    <source>
        <dbReference type="EMBL" id="CDF41028.1"/>
    </source>
</evidence>
<dbReference type="Gramene" id="CDF41028">
    <property type="protein sequence ID" value="CDF41028"/>
    <property type="gene ID" value="CHC_T00007643001"/>
</dbReference>
<gene>
    <name evidence="2" type="ORF">CHC_T00007643001</name>
</gene>
<dbReference type="OrthoDB" id="10466635at2759"/>
<feature type="compositionally biased region" description="Basic and acidic residues" evidence="1">
    <location>
        <begin position="130"/>
        <end position="146"/>
    </location>
</feature>